<dbReference type="Proteomes" id="UP000280726">
    <property type="component" value="Unassembled WGS sequence"/>
</dbReference>
<proteinExistence type="predicted"/>
<dbReference type="EMBL" id="RKRA01000001">
    <property type="protein sequence ID" value="RPF28419.1"/>
    <property type="molecule type" value="Genomic_DNA"/>
</dbReference>
<comment type="caution">
    <text evidence="1">The sequence shown here is derived from an EMBL/GenBank/DDBJ whole genome shotgun (WGS) entry which is preliminary data.</text>
</comment>
<evidence type="ECO:0000313" key="1">
    <source>
        <dbReference type="EMBL" id="RPF28419.1"/>
    </source>
</evidence>
<organism evidence="1 2">
    <name type="scientific">Georgenia muralis</name>
    <dbReference type="NCBI Taxonomy" id="154117"/>
    <lineage>
        <taxon>Bacteria</taxon>
        <taxon>Bacillati</taxon>
        <taxon>Actinomycetota</taxon>
        <taxon>Actinomycetes</taxon>
        <taxon>Micrococcales</taxon>
        <taxon>Bogoriellaceae</taxon>
        <taxon>Georgenia</taxon>
    </lineage>
</organism>
<accession>A0A3N4Z523</accession>
<name>A0A3N4Z523_9MICO</name>
<dbReference type="InterPro" id="IPR029069">
    <property type="entry name" value="HotDog_dom_sf"/>
</dbReference>
<protein>
    <recommendedName>
        <fullName evidence="3">Thioesterase superfamily protein</fullName>
    </recommendedName>
</protein>
<sequence length="240" mass="24987">MTLLVPHRFRGPTTSGNGGYTAGVLAARLGADVGAVTVTLRLPPPLETPMVVQPVGDGLHDGVTLRDGVTLHHGDDLVAEATRATVTDLVTVPPVGPEQAAEASSTYAGLRRHPFPECFVCGTARGEDAMGLRPGRIDHGRTACVWTVAPDLAGRAELVWAALDCPGGWAAPIEGRPMVLGRITAEVPGTTRPGERCVVMGQLLATEGRKSFTATTLYGEDGRVVGRARSTWIAVPATAA</sequence>
<gene>
    <name evidence="1" type="ORF">EDD32_2946</name>
</gene>
<reference evidence="1 2" key="1">
    <citation type="submission" date="2018-11" db="EMBL/GenBank/DDBJ databases">
        <title>Sequencing the genomes of 1000 actinobacteria strains.</title>
        <authorList>
            <person name="Klenk H.-P."/>
        </authorList>
    </citation>
    <scope>NUCLEOTIDE SEQUENCE [LARGE SCALE GENOMIC DNA]</scope>
    <source>
        <strain evidence="1 2">DSM 14418</strain>
    </source>
</reference>
<dbReference type="RefSeq" id="WP_211338845.1">
    <property type="nucleotide sequence ID" value="NZ_RKRA01000001.1"/>
</dbReference>
<dbReference type="AlphaFoldDB" id="A0A3N4Z523"/>
<evidence type="ECO:0000313" key="2">
    <source>
        <dbReference type="Proteomes" id="UP000280726"/>
    </source>
</evidence>
<evidence type="ECO:0008006" key="3">
    <source>
        <dbReference type="Google" id="ProtNLM"/>
    </source>
</evidence>
<dbReference type="SUPFAM" id="SSF54637">
    <property type="entry name" value="Thioesterase/thiol ester dehydrase-isomerase"/>
    <property type="match status" value="1"/>
</dbReference>
<dbReference type="Gene3D" id="3.10.129.10">
    <property type="entry name" value="Hotdog Thioesterase"/>
    <property type="match status" value="1"/>
</dbReference>
<keyword evidence="2" id="KW-1185">Reference proteome</keyword>